<feature type="domain" description="FHA" evidence="3">
    <location>
        <begin position="168"/>
        <end position="219"/>
    </location>
</feature>
<dbReference type="InterPro" id="IPR008984">
    <property type="entry name" value="SMAD_FHA_dom_sf"/>
</dbReference>
<dbReference type="SMART" id="SM00240">
    <property type="entry name" value="FHA"/>
    <property type="match status" value="2"/>
</dbReference>
<feature type="region of interest" description="Disordered" evidence="2">
    <location>
        <begin position="632"/>
        <end position="661"/>
    </location>
</feature>
<dbReference type="RefSeq" id="WP_077025250.1">
    <property type="nucleotide sequence ID" value="NZ_CP017641.1"/>
</dbReference>
<dbReference type="PROSITE" id="PS50006">
    <property type="entry name" value="FHA_DOMAIN"/>
    <property type="match status" value="2"/>
</dbReference>
<evidence type="ECO:0000313" key="5">
    <source>
        <dbReference type="Proteomes" id="UP000187735"/>
    </source>
</evidence>
<dbReference type="InterPro" id="IPR001646">
    <property type="entry name" value="5peptide_repeat"/>
</dbReference>
<accession>A0A1P8WIG1</accession>
<dbReference type="KEGG" id="fmr:Fuma_03473"/>
<dbReference type="Pfam" id="PF00498">
    <property type="entry name" value="FHA"/>
    <property type="match status" value="2"/>
</dbReference>
<evidence type="ECO:0000313" key="4">
    <source>
        <dbReference type="EMBL" id="APZ93855.1"/>
    </source>
</evidence>
<dbReference type="PANTHER" id="PTHR47485:SF1">
    <property type="entry name" value="THYLAKOID LUMENAL 17.4 KDA PROTEIN, CHLOROPLASTIC"/>
    <property type="match status" value="1"/>
</dbReference>
<evidence type="ECO:0000256" key="2">
    <source>
        <dbReference type="SAM" id="MobiDB-lite"/>
    </source>
</evidence>
<name>A0A1P8WIG1_9PLAN</name>
<dbReference type="STRING" id="1891926.Fuma_03473"/>
<dbReference type="Pfam" id="PF00805">
    <property type="entry name" value="Pentapeptide"/>
    <property type="match status" value="5"/>
</dbReference>
<sequence>MSILLTIETGPDSESAAHDSTRTTYLIRIGQSLVVGRDWHAADIVIEADTALSRAHFRVAVSADGGLLTDLGSSHGTLINGQRATETELNDGDQVAAGETRFSVEHIDDSVVQRVAPDDANQLEADPARTDQPPQSTVTLRILQTISAPAGQLQYRWLFVTLLAEESVILGRVAERSDICIPDDSGMSGRHLEVSQSKGQCRAVDLNSSNGSFLNGQRFSNELLHNGDEILCGSTYVLVQIRSDESENKPTAQQTIGNLAGSRGLRQQARLQSRGYQIVNATPFSFAPLVGRIGFPGHSLTMIVKATFQLVHDGVMELAEEQALPTGDVPFPGEDDPAVPQRYESDFAFYKPKADVLLAGHCHAPDGQQVQKLNVALQVGDLQQQLIAYGERFWQLKKREWKMTDPVPFSKLELRYKHAFGGEGFDENPHGVGCYDKNLKRADSPLPLPQLLAPSDVPTTPADQLEVVGFGPKGKWHGRRREQLGTYDKKWEETRWPWYPDDFQWDHFNAATTALQIDPYLQGDEEVVLTNLNPDHSELRCRLPGIRIRCFINRAGEAFREVPTKLDTMWIDVDTGQCVLVWRGNAQVVSEECEDVRQLFMLQERLDEPPLSLNDCHAKLVNELAARKLKFVPPLESPPQKSGEDLAQSSRESKAPDGAAPVQELANEVDQQFQQLRAEIRNAQIAAGVDPNQFDKQVEAETVRLAKEWNLDGGTIPPGFEYKAAMEFWNLQKSIHDAQVAAGVEANPLPPPPTPKPEVVPEVEETGWTRDKVEAHHASGGSLEGQMLAGLDLSGLDLTGANLRAAILRKAKLVGTTLHDANLGLANLAAADLTDADLTRANLKHADFSGAVLHKARLDNTDATGTIMAGVWLTSASMQNANAVRACFADADLTGAILNHSKFDNADFTSARLTRSSLISCSLVSARLQSVSARDAKFDHSDMTKIRASESDCVMATFHQASAPDSIWEMANLTACDFTWAKLQRANFTKAALKDARLTAADLAGARLTKSVMRRALLADANLFEANLQQVDLRYANLSRASFYGAEVSDALWEHSVQDAVNWKMTKRAQEQTS</sequence>
<evidence type="ECO:0000259" key="3">
    <source>
        <dbReference type="PROSITE" id="PS50006"/>
    </source>
</evidence>
<feature type="domain" description="FHA" evidence="3">
    <location>
        <begin position="33"/>
        <end position="84"/>
    </location>
</feature>
<gene>
    <name evidence="4" type="primary">pipB_1</name>
    <name evidence="4" type="ORF">Fuma_03473</name>
</gene>
<proteinExistence type="predicted"/>
<dbReference type="OrthoDB" id="237820at2"/>
<dbReference type="Proteomes" id="UP000187735">
    <property type="component" value="Chromosome"/>
</dbReference>
<dbReference type="InterPro" id="IPR000253">
    <property type="entry name" value="FHA_dom"/>
</dbReference>
<dbReference type="SUPFAM" id="SSF49879">
    <property type="entry name" value="SMAD/FHA domain"/>
    <property type="match status" value="2"/>
</dbReference>
<keyword evidence="1" id="KW-0677">Repeat</keyword>
<dbReference type="PANTHER" id="PTHR47485">
    <property type="entry name" value="THYLAKOID LUMENAL 17.4 KDA PROTEIN, CHLOROPLASTIC"/>
    <property type="match status" value="1"/>
</dbReference>
<dbReference type="Gene3D" id="2.160.20.80">
    <property type="entry name" value="E3 ubiquitin-protein ligase SopA"/>
    <property type="match status" value="2"/>
</dbReference>
<protein>
    <submittedName>
        <fullName evidence="4">Type III effector pipB</fullName>
    </submittedName>
</protein>
<organism evidence="4 5">
    <name type="scientific">Fuerstiella marisgermanici</name>
    <dbReference type="NCBI Taxonomy" id="1891926"/>
    <lineage>
        <taxon>Bacteria</taxon>
        <taxon>Pseudomonadati</taxon>
        <taxon>Planctomycetota</taxon>
        <taxon>Planctomycetia</taxon>
        <taxon>Planctomycetales</taxon>
        <taxon>Planctomycetaceae</taxon>
        <taxon>Fuerstiella</taxon>
    </lineage>
</organism>
<dbReference type="InterPro" id="IPR018683">
    <property type="entry name" value="DUF2169"/>
</dbReference>
<evidence type="ECO:0000256" key="1">
    <source>
        <dbReference type="ARBA" id="ARBA00022737"/>
    </source>
</evidence>
<dbReference type="AlphaFoldDB" id="A0A1P8WIG1"/>
<dbReference type="CDD" id="cd00060">
    <property type="entry name" value="FHA"/>
    <property type="match status" value="2"/>
</dbReference>
<dbReference type="SUPFAM" id="SSF141571">
    <property type="entry name" value="Pentapeptide repeat-like"/>
    <property type="match status" value="2"/>
</dbReference>
<keyword evidence="5" id="KW-1185">Reference proteome</keyword>
<dbReference type="Gene3D" id="2.60.200.20">
    <property type="match status" value="2"/>
</dbReference>
<dbReference type="Pfam" id="PF09937">
    <property type="entry name" value="DUF2169"/>
    <property type="match status" value="1"/>
</dbReference>
<dbReference type="EMBL" id="CP017641">
    <property type="protein sequence ID" value="APZ93855.1"/>
    <property type="molecule type" value="Genomic_DNA"/>
</dbReference>
<reference evidence="4 5" key="1">
    <citation type="journal article" date="2016" name="Front. Microbiol.">
        <title>Fuerstia marisgermanicae gen. nov., sp. nov., an Unusual Member of the Phylum Planctomycetes from the German Wadden Sea.</title>
        <authorList>
            <person name="Kohn T."/>
            <person name="Heuer A."/>
            <person name="Jogler M."/>
            <person name="Vollmers J."/>
            <person name="Boedeker C."/>
            <person name="Bunk B."/>
            <person name="Rast P."/>
            <person name="Borchert D."/>
            <person name="Glockner I."/>
            <person name="Freese H.M."/>
            <person name="Klenk H.P."/>
            <person name="Overmann J."/>
            <person name="Kaster A.K."/>
            <person name="Rohde M."/>
            <person name="Wiegand S."/>
            <person name="Jogler C."/>
        </authorList>
    </citation>
    <scope>NUCLEOTIDE SEQUENCE [LARGE SCALE GENOMIC DNA]</scope>
    <source>
        <strain evidence="4 5">NH11</strain>
    </source>
</reference>